<dbReference type="KEGG" id="ghi:107898297"/>
<organism evidence="2 3">
    <name type="scientific">Gossypium hirsutum</name>
    <name type="common">Upland cotton</name>
    <name type="synonym">Gossypium mexicanum</name>
    <dbReference type="NCBI Taxonomy" id="3635"/>
    <lineage>
        <taxon>Eukaryota</taxon>
        <taxon>Viridiplantae</taxon>
        <taxon>Streptophyta</taxon>
        <taxon>Embryophyta</taxon>
        <taxon>Tracheophyta</taxon>
        <taxon>Spermatophyta</taxon>
        <taxon>Magnoliopsida</taxon>
        <taxon>eudicotyledons</taxon>
        <taxon>Gunneridae</taxon>
        <taxon>Pentapetalae</taxon>
        <taxon>rosids</taxon>
        <taxon>malvids</taxon>
        <taxon>Malvales</taxon>
        <taxon>Malvaceae</taxon>
        <taxon>Malvoideae</taxon>
        <taxon>Gossypium</taxon>
    </lineage>
</organism>
<feature type="compositionally biased region" description="Basic residues" evidence="1">
    <location>
        <begin position="1"/>
        <end position="12"/>
    </location>
</feature>
<name>A0A1U8ISA0_GOSHI</name>
<feature type="compositionally biased region" description="Basic and acidic residues" evidence="1">
    <location>
        <begin position="216"/>
        <end position="235"/>
    </location>
</feature>
<dbReference type="Proteomes" id="UP000818029">
    <property type="component" value="Chromosome D04"/>
</dbReference>
<gene>
    <name evidence="3" type="primary">LOC107898297</name>
</gene>
<feature type="region of interest" description="Disordered" evidence="1">
    <location>
        <begin position="1"/>
        <end position="34"/>
    </location>
</feature>
<evidence type="ECO:0000256" key="1">
    <source>
        <dbReference type="SAM" id="MobiDB-lite"/>
    </source>
</evidence>
<dbReference type="GeneID" id="107898297"/>
<evidence type="ECO:0000313" key="2">
    <source>
        <dbReference type="Proteomes" id="UP000818029"/>
    </source>
</evidence>
<proteinExistence type="predicted"/>
<evidence type="ECO:0000313" key="3">
    <source>
        <dbReference type="RefSeq" id="XP_016679303.1"/>
    </source>
</evidence>
<keyword evidence="2" id="KW-1185">Reference proteome</keyword>
<accession>A0A1U8ISA0</accession>
<reference evidence="2" key="1">
    <citation type="journal article" date="2020" name="Nat. Genet.">
        <title>Genomic diversifications of five Gossypium allopolyploid species and their impact on cotton improvement.</title>
        <authorList>
            <person name="Chen Z.J."/>
            <person name="Sreedasyam A."/>
            <person name="Ando A."/>
            <person name="Song Q."/>
            <person name="De Santiago L.M."/>
            <person name="Hulse-Kemp A.M."/>
            <person name="Ding M."/>
            <person name="Ye W."/>
            <person name="Kirkbride R.C."/>
            <person name="Jenkins J."/>
            <person name="Plott C."/>
            <person name="Lovell J."/>
            <person name="Lin Y.M."/>
            <person name="Vaughn R."/>
            <person name="Liu B."/>
            <person name="Simpson S."/>
            <person name="Scheffler B.E."/>
            <person name="Wen L."/>
            <person name="Saski C.A."/>
            <person name="Grover C.E."/>
            <person name="Hu G."/>
            <person name="Conover J.L."/>
            <person name="Carlson J.W."/>
            <person name="Shu S."/>
            <person name="Boston L.B."/>
            <person name="Williams M."/>
            <person name="Peterson D.G."/>
            <person name="McGee K."/>
            <person name="Jones D.C."/>
            <person name="Wendel J.F."/>
            <person name="Stelly D.M."/>
            <person name="Grimwood J."/>
            <person name="Schmutz J."/>
        </authorList>
    </citation>
    <scope>NUCLEOTIDE SEQUENCE [LARGE SCALE GENOMIC DNA]</scope>
    <source>
        <strain evidence="2">cv. TM-1</strain>
    </source>
</reference>
<protein>
    <recommendedName>
        <fullName evidence="4">Nucleolar protein 58-like</fullName>
    </recommendedName>
</protein>
<sequence length="271" mass="30681">MARTRGSVKKATKPVEEHLSPATAGILHSQQQDLGKQVSRTITRLKWETFCTHPRSYSPSLKKIVPYDDEEVLENKGLINKASIERINRGKDTPTMKEAKTDKTRKGKTKVEGDCIVGQEALAIEEEVDVEEEDVHVEVVNEKGQKENSETEATEKESVKDIVNAFEFMGASIDNLERDGSKLVKAAKVTSEEHHSSLAIVVYTGPLKVTFTTHETTGDAREVPKTKERSKDRAKPKEKKRNRSKDKKYKKEEKKKRKKKHRATTLMAKEN</sequence>
<reference evidence="3" key="2">
    <citation type="submission" date="2025-08" db="UniProtKB">
        <authorList>
            <consortium name="RefSeq"/>
        </authorList>
    </citation>
    <scope>IDENTIFICATION</scope>
</reference>
<dbReference type="AlphaFoldDB" id="A0A1U8ISA0"/>
<feature type="compositionally biased region" description="Basic residues" evidence="1">
    <location>
        <begin position="236"/>
        <end position="263"/>
    </location>
</feature>
<evidence type="ECO:0008006" key="4">
    <source>
        <dbReference type="Google" id="ProtNLM"/>
    </source>
</evidence>
<feature type="region of interest" description="Disordered" evidence="1">
    <location>
        <begin position="213"/>
        <end position="271"/>
    </location>
</feature>
<dbReference type="RefSeq" id="XP_016679303.1">
    <property type="nucleotide sequence ID" value="XM_016823814.1"/>
</dbReference>
<dbReference type="PaxDb" id="3635-A0A1U8ISA0"/>